<evidence type="ECO:0000256" key="1">
    <source>
        <dbReference type="SAM" id="MobiDB-lite"/>
    </source>
</evidence>
<keyword evidence="4" id="KW-1185">Reference proteome</keyword>
<comment type="caution">
    <text evidence="3">The sequence shown here is derived from an EMBL/GenBank/DDBJ whole genome shotgun (WGS) entry which is preliminary data.</text>
</comment>
<feature type="region of interest" description="Disordered" evidence="1">
    <location>
        <begin position="101"/>
        <end position="179"/>
    </location>
</feature>
<dbReference type="InParanoid" id="A0A2V0P3B0"/>
<sequence>MTFGDGAVAAKPPRKGGEWGDAKIGTKAAVLRHRAQRDAPAPSGGLGAPQGGRTAAAPSRRGMAAAAAGLDGGAVPASIDLLLWTVGVEPSEVEHAQRDEAVTKLLPQRRHDHVRVPSCDGGGRRAGRRRGAQERLRREPEQPAGRRAVRGDGGEHERQQLREAPAAARAGRGGQRRGQRVLAGGLEAVHLPKIGRDPQPRRLCGRQRQPALAAGGGGAGAGASQLGPLLQPPQRRPIFGVGEAGHAERGDRHAGARRGAQQHGVQQLGGAPHPPVRRRRHPVLVRPKRKRQRPGAAAVRPAARVCAAAAALIVAGGCNFRGRARFLGAAAAIGVAAAAAAGAAAAAFAVDDALAPDQHNPRQLRVPRHKVRAKLGQRRRGRGVRRGRRLGGRRPPAGAVRGGAVRCSRGGAVRCGRGGGPVLCGRRHQLLQARRLEQQARGQHVRVHIVPAALQQGGCAQRSVRPLPLLRLLPLRLLLPLLLGLRHSRQAEVDRQHHRLRQSERDVDSPFRLDGG</sequence>
<reference evidence="3 4" key="1">
    <citation type="journal article" date="2018" name="Sci. Rep.">
        <title>Raphidocelis subcapitata (=Pseudokirchneriella subcapitata) provides an insight into genome evolution and environmental adaptations in the Sphaeropleales.</title>
        <authorList>
            <person name="Suzuki S."/>
            <person name="Yamaguchi H."/>
            <person name="Nakajima N."/>
            <person name="Kawachi M."/>
        </authorList>
    </citation>
    <scope>NUCLEOTIDE SEQUENCE [LARGE SCALE GENOMIC DNA]</scope>
    <source>
        <strain evidence="3 4">NIES-35</strain>
    </source>
</reference>
<proteinExistence type="predicted"/>
<feature type="region of interest" description="Disordered" evidence="1">
    <location>
        <begin position="245"/>
        <end position="298"/>
    </location>
</feature>
<feature type="compositionally biased region" description="Basic residues" evidence="1">
    <location>
        <begin position="372"/>
        <end position="392"/>
    </location>
</feature>
<feature type="region of interest" description="Disordered" evidence="1">
    <location>
        <begin position="1"/>
        <end position="66"/>
    </location>
</feature>
<feature type="compositionally biased region" description="Low complexity" evidence="1">
    <location>
        <begin position="55"/>
        <end position="66"/>
    </location>
</feature>
<feature type="transmembrane region" description="Helical" evidence="2">
    <location>
        <begin position="327"/>
        <end position="350"/>
    </location>
</feature>
<dbReference type="Proteomes" id="UP000247498">
    <property type="component" value="Unassembled WGS sequence"/>
</dbReference>
<feature type="region of interest" description="Disordered" evidence="1">
    <location>
        <begin position="372"/>
        <end position="403"/>
    </location>
</feature>
<gene>
    <name evidence="3" type="ORF">Rsub_06976</name>
</gene>
<keyword evidence="2" id="KW-1133">Transmembrane helix</keyword>
<organism evidence="3 4">
    <name type="scientific">Raphidocelis subcapitata</name>
    <dbReference type="NCBI Taxonomy" id="307507"/>
    <lineage>
        <taxon>Eukaryota</taxon>
        <taxon>Viridiplantae</taxon>
        <taxon>Chlorophyta</taxon>
        <taxon>core chlorophytes</taxon>
        <taxon>Chlorophyceae</taxon>
        <taxon>CS clade</taxon>
        <taxon>Sphaeropleales</taxon>
        <taxon>Selenastraceae</taxon>
        <taxon>Raphidocelis</taxon>
    </lineage>
</organism>
<feature type="transmembrane region" description="Helical" evidence="2">
    <location>
        <begin position="301"/>
        <end position="320"/>
    </location>
</feature>
<feature type="compositionally biased region" description="Basic and acidic residues" evidence="1">
    <location>
        <begin position="131"/>
        <end position="141"/>
    </location>
</feature>
<keyword evidence="2" id="KW-0812">Transmembrane</keyword>
<feature type="compositionally biased region" description="Basic and acidic residues" evidence="1">
    <location>
        <begin position="149"/>
        <end position="161"/>
    </location>
</feature>
<dbReference type="AlphaFoldDB" id="A0A2V0P3B0"/>
<keyword evidence="2" id="KW-0472">Membrane</keyword>
<name>A0A2V0P3B0_9CHLO</name>
<feature type="region of interest" description="Disordered" evidence="1">
    <location>
        <begin position="191"/>
        <end position="232"/>
    </location>
</feature>
<feature type="compositionally biased region" description="Low complexity" evidence="1">
    <location>
        <begin position="257"/>
        <end position="266"/>
    </location>
</feature>
<protein>
    <submittedName>
        <fullName evidence="3">Uncharacterized protein</fullName>
    </submittedName>
</protein>
<evidence type="ECO:0000256" key="2">
    <source>
        <dbReference type="SAM" id="Phobius"/>
    </source>
</evidence>
<feature type="region of interest" description="Disordered" evidence="1">
    <location>
        <begin position="492"/>
        <end position="516"/>
    </location>
</feature>
<dbReference type="EMBL" id="BDRX01000050">
    <property type="protein sequence ID" value="GBF94354.1"/>
    <property type="molecule type" value="Genomic_DNA"/>
</dbReference>
<evidence type="ECO:0000313" key="3">
    <source>
        <dbReference type="EMBL" id="GBF94354.1"/>
    </source>
</evidence>
<feature type="compositionally biased region" description="Basic and acidic residues" evidence="1">
    <location>
        <begin position="245"/>
        <end position="254"/>
    </location>
</feature>
<evidence type="ECO:0000313" key="4">
    <source>
        <dbReference type="Proteomes" id="UP000247498"/>
    </source>
</evidence>
<feature type="compositionally biased region" description="Basic residues" evidence="1">
    <location>
        <begin position="275"/>
        <end position="293"/>
    </location>
</feature>
<accession>A0A2V0P3B0</accession>
<feature type="compositionally biased region" description="Low complexity" evidence="1">
    <location>
        <begin position="393"/>
        <end position="403"/>
    </location>
</feature>